<dbReference type="Proteomes" id="UP001476282">
    <property type="component" value="Unassembled WGS sequence"/>
</dbReference>
<dbReference type="SMART" id="SM00760">
    <property type="entry name" value="Bac_DnaA_C"/>
    <property type="match status" value="1"/>
</dbReference>
<dbReference type="CDD" id="cd06571">
    <property type="entry name" value="Bac_DnaA_C"/>
    <property type="match status" value="1"/>
</dbReference>
<protein>
    <submittedName>
        <fullName evidence="2">Chromosomal replication initiator protein DnaA</fullName>
    </submittedName>
</protein>
<proteinExistence type="predicted"/>
<comment type="caution">
    <text evidence="2">The sequence shown here is derived from an EMBL/GenBank/DDBJ whole genome shotgun (WGS) entry which is preliminary data.</text>
</comment>
<evidence type="ECO:0000313" key="2">
    <source>
        <dbReference type="EMBL" id="GAA5482087.1"/>
    </source>
</evidence>
<keyword evidence="3" id="KW-1185">Reference proteome</keyword>
<dbReference type="EMBL" id="BAABRI010000006">
    <property type="protein sequence ID" value="GAA5482087.1"/>
    <property type="molecule type" value="Genomic_DNA"/>
</dbReference>
<organism evidence="2 3">
    <name type="scientific">Haloferula sargassicola</name>
    <dbReference type="NCBI Taxonomy" id="490096"/>
    <lineage>
        <taxon>Bacteria</taxon>
        <taxon>Pseudomonadati</taxon>
        <taxon>Verrucomicrobiota</taxon>
        <taxon>Verrucomicrobiia</taxon>
        <taxon>Verrucomicrobiales</taxon>
        <taxon>Verrucomicrobiaceae</taxon>
        <taxon>Haloferula</taxon>
    </lineage>
</organism>
<dbReference type="RefSeq" id="WP_353566234.1">
    <property type="nucleotide sequence ID" value="NZ_BAABRI010000006.1"/>
</dbReference>
<dbReference type="Gene3D" id="1.10.1750.10">
    <property type="match status" value="1"/>
</dbReference>
<dbReference type="SUPFAM" id="SSF48295">
    <property type="entry name" value="TrpR-like"/>
    <property type="match status" value="1"/>
</dbReference>
<accession>A0ABP9UN31</accession>
<reference evidence="2 3" key="1">
    <citation type="submission" date="2024-02" db="EMBL/GenBank/DDBJ databases">
        <title>Haloferula sargassicola NBRC 104335.</title>
        <authorList>
            <person name="Ichikawa N."/>
            <person name="Katano-Makiyama Y."/>
            <person name="Hidaka K."/>
        </authorList>
    </citation>
    <scope>NUCLEOTIDE SEQUENCE [LARGE SCALE GENOMIC DNA]</scope>
    <source>
        <strain evidence="2 3">NBRC 104335</strain>
    </source>
</reference>
<dbReference type="InterPro" id="IPR013159">
    <property type="entry name" value="DnaA_C"/>
</dbReference>
<evidence type="ECO:0000259" key="1">
    <source>
        <dbReference type="SMART" id="SM00760"/>
    </source>
</evidence>
<name>A0ABP9UN31_9BACT</name>
<dbReference type="Pfam" id="PF08299">
    <property type="entry name" value="Bac_DnaA_C"/>
    <property type="match status" value="1"/>
</dbReference>
<gene>
    <name evidence="2" type="primary">dnaA_1</name>
    <name evidence="2" type="ORF">Hsar01_01302</name>
</gene>
<dbReference type="PANTHER" id="PTHR30050">
    <property type="entry name" value="CHROMOSOMAL REPLICATION INITIATOR PROTEIN DNAA"/>
    <property type="match status" value="1"/>
</dbReference>
<sequence length="121" mass="13373">MKNISHLFTPQTDLSAQAILTSVAVATGHTVQQFIGPQRPQPLAWHRQIAMQLCRELLHLPYSAIGHHFGGRDHGTVMHACRAVSRRIAANPEDRALYLRLRARAENGDPITGLVPMPIAN</sequence>
<dbReference type="PANTHER" id="PTHR30050:SF5">
    <property type="entry name" value="DNAA REGULATORY INACTIVATOR HDA"/>
    <property type="match status" value="1"/>
</dbReference>
<dbReference type="InterPro" id="IPR010921">
    <property type="entry name" value="Trp_repressor/repl_initiator"/>
</dbReference>
<feature type="domain" description="Chromosomal replication initiator DnaA C-terminal" evidence="1">
    <location>
        <begin position="15"/>
        <end position="84"/>
    </location>
</feature>
<evidence type="ECO:0000313" key="3">
    <source>
        <dbReference type="Proteomes" id="UP001476282"/>
    </source>
</evidence>